<evidence type="ECO:0000256" key="2">
    <source>
        <dbReference type="ARBA" id="ARBA00022737"/>
    </source>
</evidence>
<dbReference type="InterPro" id="IPR032675">
    <property type="entry name" value="LRR_dom_sf"/>
</dbReference>
<evidence type="ECO:0000259" key="3">
    <source>
        <dbReference type="Pfam" id="PF07647"/>
    </source>
</evidence>
<keyword evidence="2" id="KW-0677">Repeat</keyword>
<protein>
    <recommendedName>
        <fullName evidence="3">SAM domain-containing protein</fullName>
    </recommendedName>
</protein>
<keyword evidence="1" id="KW-0433">Leucine-rich repeat</keyword>
<dbReference type="AlphaFoldDB" id="A0A1R2CRZ1"/>
<dbReference type="Pfam" id="PF12799">
    <property type="entry name" value="LRR_4"/>
    <property type="match status" value="1"/>
</dbReference>
<dbReference type="SMART" id="SM00365">
    <property type="entry name" value="LRR_SD22"/>
    <property type="match status" value="5"/>
</dbReference>
<gene>
    <name evidence="4" type="ORF">SteCoe_5667</name>
</gene>
<dbReference type="SUPFAM" id="SSF47769">
    <property type="entry name" value="SAM/Pointed domain"/>
    <property type="match status" value="1"/>
</dbReference>
<dbReference type="Proteomes" id="UP000187209">
    <property type="component" value="Unassembled WGS sequence"/>
</dbReference>
<dbReference type="InterPro" id="IPR001660">
    <property type="entry name" value="SAM"/>
</dbReference>
<dbReference type="Gene3D" id="3.80.10.10">
    <property type="entry name" value="Ribonuclease Inhibitor"/>
    <property type="match status" value="2"/>
</dbReference>
<evidence type="ECO:0000313" key="5">
    <source>
        <dbReference type="Proteomes" id="UP000187209"/>
    </source>
</evidence>
<organism evidence="4 5">
    <name type="scientific">Stentor coeruleus</name>
    <dbReference type="NCBI Taxonomy" id="5963"/>
    <lineage>
        <taxon>Eukaryota</taxon>
        <taxon>Sar</taxon>
        <taxon>Alveolata</taxon>
        <taxon>Ciliophora</taxon>
        <taxon>Postciliodesmatophora</taxon>
        <taxon>Heterotrichea</taxon>
        <taxon>Heterotrichida</taxon>
        <taxon>Stentoridae</taxon>
        <taxon>Stentor</taxon>
    </lineage>
</organism>
<comment type="caution">
    <text evidence="4">The sequence shown here is derived from an EMBL/GenBank/DDBJ whole genome shotgun (WGS) entry which is preliminary data.</text>
</comment>
<dbReference type="InterPro" id="IPR013761">
    <property type="entry name" value="SAM/pointed_sf"/>
</dbReference>
<evidence type="ECO:0000313" key="4">
    <source>
        <dbReference type="EMBL" id="OMJ91764.1"/>
    </source>
</evidence>
<dbReference type="InterPro" id="IPR050836">
    <property type="entry name" value="SDS22/Internalin_LRR"/>
</dbReference>
<evidence type="ECO:0000256" key="1">
    <source>
        <dbReference type="ARBA" id="ARBA00022614"/>
    </source>
</evidence>
<dbReference type="CDD" id="cd09487">
    <property type="entry name" value="SAM_superfamily"/>
    <property type="match status" value="1"/>
</dbReference>
<dbReference type="PROSITE" id="PS51450">
    <property type="entry name" value="LRR"/>
    <property type="match status" value="4"/>
</dbReference>
<dbReference type="OrthoDB" id="313431at2759"/>
<sequence length="351" mass="40055">MEESVTEKILTAAGLSNDYLALFIKQQIEGEVWFELSQEHLQSIGISNKYHVQQILNMRNTLLGVTEAQNSTQEELKIANTPELHISLNSVIRLARSQTKNKTDSSEVVMRKVKSLDFSGKKLTHIVNLDSCITLQFLSLSSNSIQQISGLSSLRQLRILSLESNLIQKLENLENLNLLEKLYLDYNYIRRIENLENQSHLQELSLNRQQLLGPLEIDENSVVAVSHTLHKLGLAGNQLSEIGTLWYLDSITELDLSNNNIPFCEDLYKILSCMKYLAQLKLVGNPVAKRQKYRDEMILWSNNLQELDDKNILANEKEYLYRLKGKRVGTFPKANNAPGVELEVKGNRMNN</sequence>
<reference evidence="4 5" key="1">
    <citation type="submission" date="2016-11" db="EMBL/GenBank/DDBJ databases">
        <title>The macronuclear genome of Stentor coeruleus: a giant cell with tiny introns.</title>
        <authorList>
            <person name="Slabodnick M."/>
            <person name="Ruby J.G."/>
            <person name="Reiff S.B."/>
            <person name="Swart E.C."/>
            <person name="Gosai S."/>
            <person name="Prabakaran S."/>
            <person name="Witkowska E."/>
            <person name="Larue G.E."/>
            <person name="Fisher S."/>
            <person name="Freeman R.M."/>
            <person name="Gunawardena J."/>
            <person name="Chu W."/>
            <person name="Stover N.A."/>
            <person name="Gregory B.D."/>
            <person name="Nowacki M."/>
            <person name="Derisi J."/>
            <person name="Roy S.W."/>
            <person name="Marshall W.F."/>
            <person name="Sood P."/>
        </authorList>
    </citation>
    <scope>NUCLEOTIDE SEQUENCE [LARGE SCALE GENOMIC DNA]</scope>
    <source>
        <strain evidence="4">WM001</strain>
    </source>
</reference>
<dbReference type="PANTHER" id="PTHR46652">
    <property type="entry name" value="LEUCINE-RICH REPEAT AND IQ DOMAIN-CONTAINING PROTEIN 1-RELATED"/>
    <property type="match status" value="1"/>
</dbReference>
<dbReference type="InterPro" id="IPR025875">
    <property type="entry name" value="Leu-rich_rpt_4"/>
</dbReference>
<dbReference type="SUPFAM" id="SSF52058">
    <property type="entry name" value="L domain-like"/>
    <property type="match status" value="1"/>
</dbReference>
<dbReference type="EMBL" id="MPUH01000075">
    <property type="protein sequence ID" value="OMJ91764.1"/>
    <property type="molecule type" value="Genomic_DNA"/>
</dbReference>
<dbReference type="PANTHER" id="PTHR46652:SF3">
    <property type="entry name" value="LEUCINE-RICH REPEAT-CONTAINING PROTEIN 9"/>
    <property type="match status" value="1"/>
</dbReference>
<feature type="domain" description="SAM" evidence="3">
    <location>
        <begin position="14"/>
        <end position="59"/>
    </location>
</feature>
<dbReference type="InterPro" id="IPR001611">
    <property type="entry name" value="Leu-rich_rpt"/>
</dbReference>
<accession>A0A1R2CRZ1</accession>
<proteinExistence type="predicted"/>
<name>A0A1R2CRZ1_9CILI</name>
<keyword evidence="5" id="KW-1185">Reference proteome</keyword>
<dbReference type="Pfam" id="PF07647">
    <property type="entry name" value="SAM_2"/>
    <property type="match status" value="1"/>
</dbReference>
<dbReference type="Gene3D" id="1.10.150.50">
    <property type="entry name" value="Transcription Factor, Ets-1"/>
    <property type="match status" value="1"/>
</dbReference>